<dbReference type="Proteomes" id="UP000494269">
    <property type="component" value="Unassembled WGS sequence"/>
</dbReference>
<sequence length="129" mass="14128">MPFLPSLSVLTHTLSTASAIPRLVDIGLSLTPPADAASNGVYQLTRLVPSARVQTWRRDGAEFSMSPMGAIRVWQKQRLVASECVHDRQAHGAAPLNPEDYAYLEAFLLLEGRAWNDLHPVQAKGHDDA</sequence>
<accession>A0A6S7ACC1</accession>
<dbReference type="AlphaFoldDB" id="A0A6S7ACC1"/>
<reference evidence="1 2" key="1">
    <citation type="submission" date="2020-04" db="EMBL/GenBank/DDBJ databases">
        <authorList>
            <person name="De Canck E."/>
        </authorList>
    </citation>
    <scope>NUCLEOTIDE SEQUENCE [LARGE SCALE GENOMIC DNA]</scope>
    <source>
        <strain evidence="1 2">LMG 3441</strain>
    </source>
</reference>
<name>A0A6S7ACC1_9BURK</name>
<dbReference type="EMBL" id="CADIJQ010000005">
    <property type="protein sequence ID" value="CAB3712341.1"/>
    <property type="molecule type" value="Genomic_DNA"/>
</dbReference>
<proteinExistence type="predicted"/>
<dbReference type="RefSeq" id="WP_175170323.1">
    <property type="nucleotide sequence ID" value="NZ_CADIJQ010000005.1"/>
</dbReference>
<organism evidence="1 2">
    <name type="scientific">Achromobacter kerstersii</name>
    <dbReference type="NCBI Taxonomy" id="1353890"/>
    <lineage>
        <taxon>Bacteria</taxon>
        <taxon>Pseudomonadati</taxon>
        <taxon>Pseudomonadota</taxon>
        <taxon>Betaproteobacteria</taxon>
        <taxon>Burkholderiales</taxon>
        <taxon>Alcaligenaceae</taxon>
        <taxon>Achromobacter</taxon>
    </lineage>
</organism>
<evidence type="ECO:0000313" key="1">
    <source>
        <dbReference type="EMBL" id="CAB3712341.1"/>
    </source>
</evidence>
<protein>
    <submittedName>
        <fullName evidence="1">Uncharacterized protein</fullName>
    </submittedName>
</protein>
<keyword evidence="2" id="KW-1185">Reference proteome</keyword>
<evidence type="ECO:0000313" key="2">
    <source>
        <dbReference type="Proteomes" id="UP000494269"/>
    </source>
</evidence>
<gene>
    <name evidence="1" type="ORF">LMG3441_03195</name>
</gene>